<sequence length="292" mass="33706">MNQNENELLMLISAQMNTEDLHLLALKRLRDESSEAPKKRVRQGNKKNFRHLGEEALQRRDYFLKIPSKAMQPFAADFASVEIFMQKLKKTFCAMTTTLLNAETVLENSMTAALRMLAYAVPDDFMAESPLFDQLVDGGAPSSSFEVNGHRYDMGYYLVDGIYPEYSTFKKIIPSPQKRRHQIFAAKQEAARKDVERAFGVLQARFNILKDPVCLWHTKSLQDVMMACIILHNMIVEDQQEDDVGFDERALEENNISSYVDVHKKLRDKSVYQQLQNDLVDHLFKIYSNQPI</sequence>
<dbReference type="VEuPathDB" id="FungiDB:MUCCIDRAFT_77769"/>
<keyword evidence="2" id="KW-1185">Reference proteome</keyword>
<dbReference type="Pfam" id="PF04827">
    <property type="entry name" value="Plant_tran"/>
    <property type="match status" value="1"/>
</dbReference>
<name>A0A168P6F0_MUCCL</name>
<dbReference type="EMBL" id="AMYB01000002">
    <property type="protein sequence ID" value="OAD07243.1"/>
    <property type="molecule type" value="Genomic_DNA"/>
</dbReference>
<dbReference type="AlphaFoldDB" id="A0A168P6F0"/>
<accession>A0A168P6F0</accession>
<dbReference type="PANTHER" id="PTHR47150:SF6">
    <property type="entry name" value="OS01G0872900 PROTEIN"/>
    <property type="match status" value="1"/>
</dbReference>
<evidence type="ECO:0000313" key="1">
    <source>
        <dbReference type="EMBL" id="OAD07243.1"/>
    </source>
</evidence>
<comment type="caution">
    <text evidence="1">The sequence shown here is derived from an EMBL/GenBank/DDBJ whole genome shotgun (WGS) entry which is preliminary data.</text>
</comment>
<dbReference type="InterPro" id="IPR006912">
    <property type="entry name" value="Harbinger_derived_prot"/>
</dbReference>
<gene>
    <name evidence="1" type="ORF">MUCCIDRAFT_77769</name>
</gene>
<evidence type="ECO:0008006" key="3">
    <source>
        <dbReference type="Google" id="ProtNLM"/>
    </source>
</evidence>
<dbReference type="OrthoDB" id="2287304at2759"/>
<proteinExistence type="predicted"/>
<organism evidence="1 2">
    <name type="scientific">Mucor lusitanicus CBS 277.49</name>
    <dbReference type="NCBI Taxonomy" id="747725"/>
    <lineage>
        <taxon>Eukaryota</taxon>
        <taxon>Fungi</taxon>
        <taxon>Fungi incertae sedis</taxon>
        <taxon>Mucoromycota</taxon>
        <taxon>Mucoromycotina</taxon>
        <taxon>Mucoromycetes</taxon>
        <taxon>Mucorales</taxon>
        <taxon>Mucorineae</taxon>
        <taxon>Mucoraceae</taxon>
        <taxon>Mucor</taxon>
    </lineage>
</organism>
<dbReference type="STRING" id="747725.A0A168P6F0"/>
<dbReference type="PANTHER" id="PTHR47150">
    <property type="entry name" value="OS12G0169200 PROTEIN"/>
    <property type="match status" value="1"/>
</dbReference>
<reference evidence="1 2" key="1">
    <citation type="submission" date="2015-06" db="EMBL/GenBank/DDBJ databases">
        <title>Expansion of signal transduction pathways in fungi by whole-genome duplication.</title>
        <authorList>
            <consortium name="DOE Joint Genome Institute"/>
            <person name="Corrochano L.M."/>
            <person name="Kuo A."/>
            <person name="Marcet-Houben M."/>
            <person name="Polaino S."/>
            <person name="Salamov A."/>
            <person name="Villalobos J.M."/>
            <person name="Alvarez M.I."/>
            <person name="Avalos J."/>
            <person name="Benito E.P."/>
            <person name="Benoit I."/>
            <person name="Burger G."/>
            <person name="Camino L.P."/>
            <person name="Canovas D."/>
            <person name="Cerda-Olmedo E."/>
            <person name="Cheng J.-F."/>
            <person name="Dominguez A."/>
            <person name="Elias M."/>
            <person name="Eslava A.P."/>
            <person name="Glaser F."/>
            <person name="Grimwood J."/>
            <person name="Gutierrez G."/>
            <person name="Heitman J."/>
            <person name="Henrissat B."/>
            <person name="Iturriaga E.A."/>
            <person name="Lang B.F."/>
            <person name="Lavin J.L."/>
            <person name="Lee S."/>
            <person name="Li W."/>
            <person name="Lindquist E."/>
            <person name="Lopez-Garcia S."/>
            <person name="Luque E.M."/>
            <person name="Marcos A.T."/>
            <person name="Martin J."/>
            <person name="Mccluskey K."/>
            <person name="Medina H.R."/>
            <person name="Miralles-Duran A."/>
            <person name="Miyazaki A."/>
            <person name="Munoz-Torres E."/>
            <person name="Oguiza J.A."/>
            <person name="Ohm R."/>
            <person name="Olmedo M."/>
            <person name="Orejas M."/>
            <person name="Ortiz-Castellanos L."/>
            <person name="Pisabarro A.G."/>
            <person name="Rodriguez-Romero J."/>
            <person name="Ruiz-Herrera J."/>
            <person name="Ruiz-Vazquez R."/>
            <person name="Sanz C."/>
            <person name="Schackwitz W."/>
            <person name="Schmutz J."/>
            <person name="Shahriari M."/>
            <person name="Shelest E."/>
            <person name="Silva-Franco F."/>
            <person name="Soanes D."/>
            <person name="Syed K."/>
            <person name="Tagua V.G."/>
            <person name="Talbot N.J."/>
            <person name="Thon M."/>
            <person name="De Vries R.P."/>
            <person name="Wiebenga A."/>
            <person name="Yadav J.S."/>
            <person name="Braun E.L."/>
            <person name="Baker S."/>
            <person name="Garre V."/>
            <person name="Horwitz B."/>
            <person name="Torres-Martinez S."/>
            <person name="Idnurm A."/>
            <person name="Herrera-Estrella A."/>
            <person name="Gabaldon T."/>
            <person name="Grigoriev I.V."/>
        </authorList>
    </citation>
    <scope>NUCLEOTIDE SEQUENCE [LARGE SCALE GENOMIC DNA]</scope>
    <source>
        <strain evidence="1 2">CBS 277.49</strain>
    </source>
</reference>
<evidence type="ECO:0000313" key="2">
    <source>
        <dbReference type="Proteomes" id="UP000077051"/>
    </source>
</evidence>
<protein>
    <recommendedName>
        <fullName evidence="3">DDE Tnp4 domain-containing protein</fullName>
    </recommendedName>
</protein>
<dbReference type="Proteomes" id="UP000077051">
    <property type="component" value="Unassembled WGS sequence"/>
</dbReference>